<accession>A0A8C4R184</accession>
<evidence type="ECO:0000256" key="6">
    <source>
        <dbReference type="ARBA" id="ARBA00023136"/>
    </source>
</evidence>
<evidence type="ECO:0000313" key="11">
    <source>
        <dbReference type="Ensembl" id="ENSEBUP00000023738.1"/>
    </source>
</evidence>
<evidence type="ECO:0000256" key="5">
    <source>
        <dbReference type="ARBA" id="ARBA00022989"/>
    </source>
</evidence>
<dbReference type="SMART" id="SM00004">
    <property type="entry name" value="NL"/>
    <property type="match status" value="2"/>
</dbReference>
<dbReference type="Pfam" id="PF17101">
    <property type="entry name" value="Stealth_CR1"/>
    <property type="match status" value="1"/>
</dbReference>
<dbReference type="Pfam" id="PF11380">
    <property type="entry name" value="Stealth_CR2"/>
    <property type="match status" value="1"/>
</dbReference>
<evidence type="ECO:0000259" key="10">
    <source>
        <dbReference type="PROSITE" id="PS50258"/>
    </source>
</evidence>
<evidence type="ECO:0000256" key="2">
    <source>
        <dbReference type="ARBA" id="ARBA00022679"/>
    </source>
</evidence>
<dbReference type="OMA" id="RIRMLHI"/>
<proteinExistence type="inferred from homology"/>
<name>A0A8C4R184_EPTBU</name>
<dbReference type="PROSITE" id="PS50258">
    <property type="entry name" value="LNR"/>
    <property type="match status" value="1"/>
</dbReference>
<keyword evidence="4" id="KW-0677">Repeat</keyword>
<dbReference type="InterPro" id="IPR041536">
    <property type="entry name" value="GNPTAB_reg"/>
</dbReference>
<dbReference type="PANTHER" id="PTHR24045">
    <property type="match status" value="1"/>
</dbReference>
<evidence type="ECO:0000256" key="4">
    <source>
        <dbReference type="ARBA" id="ARBA00022737"/>
    </source>
</evidence>
<keyword evidence="6" id="KW-0472">Membrane</keyword>
<comment type="subcellular location">
    <subcellularLocation>
        <location evidence="9">Endomembrane system</location>
        <topology evidence="9">Single-pass type I membrane protein</topology>
    </subcellularLocation>
</comment>
<sequence>MLIRTTMKQFQRRVYSFLSRTFALSCCLLISLALTLAILLISGQALLQWSRASLASNSDLDNIVGRSFKDRLFPPLPIDAVYTWVNGSDQDLIQALESLREQLIIEREQKMGHNATEAPQRNTEPECPDSPCFRAPLLLLSPPYPTIHALPQPLSAAFQVLPLPSPAHNLSVLYFRNLNDAQKALQAKRQINGSQIWQGYLSVKDIGDKGVLMPEMALLGDFPSSLKDANQLSATLSSSSHLHISQLCLLAEDMALAWLRSSESFSILSHLAAKQNMSLPGSRLSLHPAWLHWGSFSNNVSKKGGDLAASRFADNEELRFSLRSLERHAPWIRRIHIVTNGQIPSWLDLDNPRVSLVTHEDIFPDHGHLPTFSSPAIESHLHHIPGISPLFLYFNDDVFLARDVWPEDFYTHSRGQKVYLSWPVPNCAEGCPPSWVHDGYCDHACNLSACDWDGGDCSENRTRFGSLRGGGGAAFGGGGHAWGGAMDWRSGLAGDESLCNTGCTWSWLADRFCDQACNVLACSFDVGDCGDCRIRMLHISCYFNTLSSVLSFHWRGVMFLTFPCFVSSLCLFLPANYDQLTNLSLSANSTSFSAPHGATQLLISYAHVAKHVINGAYTLNPSLRHASVTNKFRSIHVILTPNCSAQVLQFNLTLMNHFGRQFVLNLSLHVDTSGVEKSMTWATRVNGTPEYVAMNNGNLSVTDRTTRNKTKGIEEQPFEGVPEWLMFPKIRMWKERNGEKTRELGQVLEKHKPGNKQRENEVLNDGIGDHVTVPSRAIKSQKPSLLLMTGDDGLPNEKSISLLSKKPRGFLPWEKTNYLGKLTKVMMQRTRKRTKIVKLNEMQLVHNFGYRS</sequence>
<dbReference type="GO" id="GO:0003976">
    <property type="term" value="F:UDP-N-acetylglucosamine-lysosomal-enzyme N-acetylglucosaminephosphotransferase activity"/>
    <property type="evidence" value="ECO:0007669"/>
    <property type="project" value="TreeGrafter"/>
</dbReference>
<evidence type="ECO:0000256" key="3">
    <source>
        <dbReference type="ARBA" id="ARBA00022692"/>
    </source>
</evidence>
<dbReference type="SUPFAM" id="SSF90193">
    <property type="entry name" value="Notch domain"/>
    <property type="match status" value="1"/>
</dbReference>
<keyword evidence="5" id="KW-1133">Transmembrane helix</keyword>
<dbReference type="GeneTree" id="ENSGT00390000006747"/>
<reference evidence="11" key="1">
    <citation type="submission" date="2025-08" db="UniProtKB">
        <authorList>
            <consortium name="Ensembl"/>
        </authorList>
    </citation>
    <scope>IDENTIFICATION</scope>
</reference>
<dbReference type="GO" id="GO:0016256">
    <property type="term" value="P:N-glycan processing to lysosome"/>
    <property type="evidence" value="ECO:0007669"/>
    <property type="project" value="TreeGrafter"/>
</dbReference>
<protein>
    <recommendedName>
        <fullName evidence="10">LNR domain-containing protein</fullName>
    </recommendedName>
</protein>
<dbReference type="InterPro" id="IPR031358">
    <property type="entry name" value="Stealth_CR1"/>
</dbReference>
<keyword evidence="7" id="KW-1015">Disulfide bond</keyword>
<dbReference type="Pfam" id="PF00066">
    <property type="entry name" value="Notch"/>
    <property type="match status" value="2"/>
</dbReference>
<dbReference type="PANTHER" id="PTHR24045:SF0">
    <property type="entry name" value="N-ACETYLGLUCOSAMINE-1-PHOSPHOTRANSFERASE SUBUNITS ALPHA_BETA"/>
    <property type="match status" value="1"/>
</dbReference>
<dbReference type="AlphaFoldDB" id="A0A8C4R184"/>
<dbReference type="Pfam" id="PF18440">
    <property type="entry name" value="GlcNAc-1_reg"/>
    <property type="match status" value="1"/>
</dbReference>
<dbReference type="GO" id="GO:0005794">
    <property type="term" value="C:Golgi apparatus"/>
    <property type="evidence" value="ECO:0007669"/>
    <property type="project" value="TreeGrafter"/>
</dbReference>
<keyword evidence="8" id="KW-0325">Glycoprotein</keyword>
<reference evidence="11" key="2">
    <citation type="submission" date="2025-09" db="UniProtKB">
        <authorList>
            <consortium name="Ensembl"/>
        </authorList>
    </citation>
    <scope>IDENTIFICATION</scope>
</reference>
<keyword evidence="12" id="KW-1185">Reference proteome</keyword>
<evidence type="ECO:0000256" key="1">
    <source>
        <dbReference type="ARBA" id="ARBA00007583"/>
    </source>
</evidence>
<organism evidence="11 12">
    <name type="scientific">Eptatretus burgeri</name>
    <name type="common">Inshore hagfish</name>
    <dbReference type="NCBI Taxonomy" id="7764"/>
    <lineage>
        <taxon>Eukaryota</taxon>
        <taxon>Metazoa</taxon>
        <taxon>Chordata</taxon>
        <taxon>Craniata</taxon>
        <taxon>Vertebrata</taxon>
        <taxon>Cyclostomata</taxon>
        <taxon>Myxini</taxon>
        <taxon>Myxiniformes</taxon>
        <taxon>Myxinidae</taxon>
        <taxon>Eptatretinae</taxon>
        <taxon>Eptatretus</taxon>
    </lineage>
</organism>
<dbReference type="InterPro" id="IPR021520">
    <property type="entry name" value="Stealth_CR2"/>
</dbReference>
<dbReference type="InterPro" id="IPR035993">
    <property type="entry name" value="Notch-like_dom_sf"/>
</dbReference>
<dbReference type="InterPro" id="IPR047141">
    <property type="entry name" value="Stealth"/>
</dbReference>
<dbReference type="Ensembl" id="ENSEBUT00000024314.1">
    <property type="protein sequence ID" value="ENSEBUP00000023738.1"/>
    <property type="gene ID" value="ENSEBUG00000014627.1"/>
</dbReference>
<dbReference type="Gene3D" id="3.30.300.320">
    <property type="match status" value="1"/>
</dbReference>
<evidence type="ECO:0000256" key="8">
    <source>
        <dbReference type="ARBA" id="ARBA00023180"/>
    </source>
</evidence>
<evidence type="ECO:0000313" key="12">
    <source>
        <dbReference type="Proteomes" id="UP000694388"/>
    </source>
</evidence>
<evidence type="ECO:0000256" key="7">
    <source>
        <dbReference type="ARBA" id="ARBA00023157"/>
    </source>
</evidence>
<comment type="similarity">
    <text evidence="1">Belongs to the stealth family.</text>
</comment>
<dbReference type="Proteomes" id="UP000694388">
    <property type="component" value="Unplaced"/>
</dbReference>
<dbReference type="GO" id="GO:0046835">
    <property type="term" value="P:carbohydrate phosphorylation"/>
    <property type="evidence" value="ECO:0007669"/>
    <property type="project" value="TreeGrafter"/>
</dbReference>
<feature type="domain" description="LNR" evidence="10">
    <location>
        <begin position="427"/>
        <end position="462"/>
    </location>
</feature>
<dbReference type="InterPro" id="IPR000800">
    <property type="entry name" value="Notch_dom"/>
</dbReference>
<keyword evidence="3" id="KW-0812">Transmembrane</keyword>
<keyword evidence="2" id="KW-0808">Transferase</keyword>
<evidence type="ECO:0000256" key="9">
    <source>
        <dbReference type="ARBA" id="ARBA00046288"/>
    </source>
</evidence>